<evidence type="ECO:0000259" key="16">
    <source>
        <dbReference type="PROSITE" id="PS50002"/>
    </source>
</evidence>
<dbReference type="PROSITE" id="PS50002">
    <property type="entry name" value="SH3"/>
    <property type="match status" value="1"/>
</dbReference>
<evidence type="ECO:0000256" key="4">
    <source>
        <dbReference type="ARBA" id="ARBA00022448"/>
    </source>
</evidence>
<evidence type="ECO:0000256" key="2">
    <source>
        <dbReference type="ARBA" id="ARBA00006033"/>
    </source>
</evidence>
<dbReference type="InterPro" id="IPR035463">
    <property type="entry name" value="Pex13"/>
</dbReference>
<protein>
    <recommendedName>
        <fullName evidence="12">Peroxisomal membrane protein PEX13</fullName>
    </recommendedName>
    <alternativeName>
        <fullName evidence="11">Peroxin-13</fullName>
    </alternativeName>
</protein>
<evidence type="ECO:0000256" key="14">
    <source>
        <dbReference type="PROSITE-ProRule" id="PRU00192"/>
    </source>
</evidence>
<keyword evidence="10" id="KW-0576">Peroxisome</keyword>
<evidence type="ECO:0000256" key="15">
    <source>
        <dbReference type="SAM" id="MobiDB-lite"/>
    </source>
</evidence>
<comment type="subcellular location">
    <subcellularLocation>
        <location evidence="1">Peroxisome membrane</location>
        <topology evidence="1">Single-pass membrane protein</topology>
    </subcellularLocation>
</comment>
<evidence type="ECO:0000256" key="5">
    <source>
        <dbReference type="ARBA" id="ARBA00022692"/>
    </source>
</evidence>
<dbReference type="GO" id="GO:0016560">
    <property type="term" value="P:protein import into peroxisome matrix, docking"/>
    <property type="evidence" value="ECO:0007669"/>
    <property type="project" value="InterPro"/>
</dbReference>
<keyword evidence="4" id="KW-0813">Transport</keyword>
<evidence type="ECO:0000256" key="8">
    <source>
        <dbReference type="ARBA" id="ARBA00023010"/>
    </source>
</evidence>
<dbReference type="RefSeq" id="XP_024664961.1">
    <property type="nucleotide sequence ID" value="XM_024809193.1"/>
</dbReference>
<evidence type="ECO:0000313" key="18">
    <source>
        <dbReference type="Proteomes" id="UP000238350"/>
    </source>
</evidence>
<evidence type="ECO:0000256" key="6">
    <source>
        <dbReference type="ARBA" id="ARBA00022927"/>
    </source>
</evidence>
<dbReference type="CDD" id="cd11771">
    <property type="entry name" value="SH3_Pex13p_fungal"/>
    <property type="match status" value="1"/>
</dbReference>
<dbReference type="PANTHER" id="PTHR19332:SF1">
    <property type="entry name" value="PEROXISOMAL MEMBRANE PROTEIN PEX13"/>
    <property type="match status" value="1"/>
</dbReference>
<evidence type="ECO:0000256" key="7">
    <source>
        <dbReference type="ARBA" id="ARBA00022989"/>
    </source>
</evidence>
<feature type="domain" description="SH3" evidence="16">
    <location>
        <begin position="297"/>
        <end position="363"/>
    </location>
</feature>
<evidence type="ECO:0000256" key="3">
    <source>
        <dbReference type="ARBA" id="ARBA00022443"/>
    </source>
</evidence>
<evidence type="ECO:0000256" key="12">
    <source>
        <dbReference type="ARBA" id="ARBA00034535"/>
    </source>
</evidence>
<comment type="caution">
    <text evidence="17">The sequence shown here is derived from an EMBL/GenBank/DDBJ whole genome shotgun (WGS) entry which is preliminary data.</text>
</comment>
<evidence type="ECO:0000256" key="10">
    <source>
        <dbReference type="ARBA" id="ARBA00023140"/>
    </source>
</evidence>
<dbReference type="PRINTS" id="PR00452">
    <property type="entry name" value="SH3DOMAIN"/>
</dbReference>
<dbReference type="Gene3D" id="2.30.30.40">
    <property type="entry name" value="SH3 Domains"/>
    <property type="match status" value="1"/>
</dbReference>
<dbReference type="EMBL" id="NDIQ01000021">
    <property type="protein sequence ID" value="PRT55016.1"/>
    <property type="molecule type" value="Genomic_DNA"/>
</dbReference>
<keyword evidence="5" id="KW-0812">Transmembrane</keyword>
<dbReference type="InterPro" id="IPR007223">
    <property type="entry name" value="Peroxin-13_N"/>
</dbReference>
<dbReference type="Proteomes" id="UP000238350">
    <property type="component" value="Unassembled WGS sequence"/>
</dbReference>
<dbReference type="FunFam" id="2.30.30.40:FF:000128">
    <property type="entry name" value="Peroxisomal membrane protein (Pex13)"/>
    <property type="match status" value="1"/>
</dbReference>
<keyword evidence="9" id="KW-0472">Membrane</keyword>
<feature type="region of interest" description="Disordered" evidence="15">
    <location>
        <begin position="1"/>
        <end position="71"/>
    </location>
</feature>
<evidence type="ECO:0000256" key="13">
    <source>
        <dbReference type="ARBA" id="ARBA00065871"/>
    </source>
</evidence>
<dbReference type="AlphaFoldDB" id="A0A2T0FJ66"/>
<keyword evidence="6" id="KW-0653">Protein transport</keyword>
<keyword evidence="8" id="KW-0811">Translocation</keyword>
<reference evidence="17 18" key="1">
    <citation type="submission" date="2017-04" db="EMBL/GenBank/DDBJ databases">
        <title>Genome sequencing of [Candida] sorbophila.</title>
        <authorList>
            <person name="Ahn J.O."/>
        </authorList>
    </citation>
    <scope>NUCLEOTIDE SEQUENCE [LARGE SCALE GENOMIC DNA]</scope>
    <source>
        <strain evidence="17 18">DS02</strain>
    </source>
</reference>
<dbReference type="InterPro" id="IPR036028">
    <property type="entry name" value="SH3-like_dom_sf"/>
</dbReference>
<feature type="compositionally biased region" description="Polar residues" evidence="15">
    <location>
        <begin position="62"/>
        <end position="71"/>
    </location>
</feature>
<comment type="similarity">
    <text evidence="2">Belongs to the peroxin-13 family.</text>
</comment>
<dbReference type="Pfam" id="PF04088">
    <property type="entry name" value="Peroxin-13_N"/>
    <property type="match status" value="1"/>
</dbReference>
<dbReference type="GeneID" id="36516384"/>
<name>A0A2T0FJ66_9ASCO</name>
<gene>
    <name evidence="17" type="ORF">B9G98_02636</name>
</gene>
<proteinExistence type="inferred from homology"/>
<dbReference type="STRING" id="45607.A0A2T0FJ66"/>
<feature type="compositionally biased region" description="Low complexity" evidence="15">
    <location>
        <begin position="12"/>
        <end position="38"/>
    </location>
</feature>
<keyword evidence="18" id="KW-1185">Reference proteome</keyword>
<dbReference type="SUPFAM" id="SSF50044">
    <property type="entry name" value="SH3-domain"/>
    <property type="match status" value="1"/>
</dbReference>
<evidence type="ECO:0000256" key="11">
    <source>
        <dbReference type="ARBA" id="ARBA00029693"/>
    </source>
</evidence>
<feature type="region of interest" description="Disordered" evidence="15">
    <location>
        <begin position="366"/>
        <end position="388"/>
    </location>
</feature>
<evidence type="ECO:0000256" key="1">
    <source>
        <dbReference type="ARBA" id="ARBA00004549"/>
    </source>
</evidence>
<keyword evidence="3 14" id="KW-0728">SH3 domain</keyword>
<dbReference type="SMART" id="SM00326">
    <property type="entry name" value="SH3"/>
    <property type="match status" value="1"/>
</dbReference>
<dbReference type="GO" id="GO:0005778">
    <property type="term" value="C:peroxisomal membrane"/>
    <property type="evidence" value="ECO:0007669"/>
    <property type="project" value="UniProtKB-SubCell"/>
</dbReference>
<keyword evidence="7" id="KW-1133">Transmembrane helix</keyword>
<dbReference type="InterPro" id="IPR001452">
    <property type="entry name" value="SH3_domain"/>
</dbReference>
<dbReference type="OrthoDB" id="10037838at2759"/>
<evidence type="ECO:0000313" key="17">
    <source>
        <dbReference type="EMBL" id="PRT55016.1"/>
    </source>
</evidence>
<evidence type="ECO:0000256" key="9">
    <source>
        <dbReference type="ARBA" id="ARBA00023136"/>
    </source>
</evidence>
<dbReference type="PANTHER" id="PTHR19332">
    <property type="entry name" value="PEROXISOMAL MEMBRANE PROTEIN PEX13"/>
    <property type="match status" value="1"/>
</dbReference>
<dbReference type="GO" id="GO:1990429">
    <property type="term" value="C:peroxisomal importomer complex"/>
    <property type="evidence" value="ECO:0007669"/>
    <property type="project" value="TreeGrafter"/>
</dbReference>
<accession>A0A2T0FJ66</accession>
<comment type="subunit">
    <text evidence="13">Interacts (via SH3 domain) with PEX14 (via SH3-binding motif); forming the PEX13-PEX14 docking complex.</text>
</comment>
<sequence>MGMSTTRPKPWETGASTSGAETTTSSSVPISGPSSSVPQTGISDATSAAAASGVPPVPGRPTTLNSVAPTTSYTPGGYGGYSGMNSGYGSYGSGYGMGSGMGGYGSYGGMGGYGGMSGYGGYGSYGGYGGYGGYNRMGMGGMGNPNNPLETSTAATFQLIESIVGAFGGFAQMLESTYMATHTSFYAMMSVAEQFGHLKQSLGSILGIFALLRWSKALIAKITGKQPPNQLTPANFAKFQAAGGASGGASRPSFKPLLMFLAAVVGLPYLLGKLIRSMASQQQAEIGMNGDGPIDPSKLDFCRALYDFVPENPQIELELKKGDLVAVLSATDPSGNPSQWWRVRTRDGRSGYVPATYVEIIPRQAPLEAGPPGAANATPEAGSVKQIE</sequence>
<organism evidence="17 18">
    <name type="scientific">Wickerhamiella sorbophila</name>
    <dbReference type="NCBI Taxonomy" id="45607"/>
    <lineage>
        <taxon>Eukaryota</taxon>
        <taxon>Fungi</taxon>
        <taxon>Dikarya</taxon>
        <taxon>Ascomycota</taxon>
        <taxon>Saccharomycotina</taxon>
        <taxon>Dipodascomycetes</taxon>
        <taxon>Dipodascales</taxon>
        <taxon>Trichomonascaceae</taxon>
        <taxon>Wickerhamiella</taxon>
    </lineage>
</organism>
<dbReference type="Pfam" id="PF07653">
    <property type="entry name" value="SH3_2"/>
    <property type="match status" value="1"/>
</dbReference>